<evidence type="ECO:0000313" key="10">
    <source>
        <dbReference type="Proteomes" id="UP000192936"/>
    </source>
</evidence>
<dbReference type="Pfam" id="PF00034">
    <property type="entry name" value="Cytochrom_C"/>
    <property type="match status" value="1"/>
</dbReference>
<dbReference type="PROSITE" id="PS51007">
    <property type="entry name" value="CYTC"/>
    <property type="match status" value="1"/>
</dbReference>
<sequence>MHARMSPHRWVMLLLLLSIPFAPFTPKSAAADGEVLFRQQCGTCHSVKKDDGPRAGPPLYGVIGRKAGTADGFEYSDALRGAGFAWDAGHLERWLANSNQFIPGSYMNYRQDDDAIRKSIVQFLEAKAKG</sequence>
<reference evidence="9 10" key="1">
    <citation type="submission" date="2017-04" db="EMBL/GenBank/DDBJ databases">
        <authorList>
            <person name="Afonso C.L."/>
            <person name="Miller P.J."/>
            <person name="Scott M.A."/>
            <person name="Spackman E."/>
            <person name="Goraichik I."/>
            <person name="Dimitrov K.M."/>
            <person name="Suarez D.L."/>
            <person name="Swayne D.E."/>
        </authorList>
    </citation>
    <scope>NUCLEOTIDE SEQUENCE [LARGE SCALE GENOMIC DNA]</scope>
    <source>
        <strain evidence="9 10">A2P</strain>
    </source>
</reference>
<keyword evidence="1" id="KW-0813">Transport</keyword>
<dbReference type="InterPro" id="IPR009056">
    <property type="entry name" value="Cyt_c-like_dom"/>
</dbReference>
<feature type="chain" id="PRO_5013005026" evidence="7">
    <location>
        <begin position="31"/>
        <end position="130"/>
    </location>
</feature>
<evidence type="ECO:0000256" key="4">
    <source>
        <dbReference type="ARBA" id="ARBA00022982"/>
    </source>
</evidence>
<gene>
    <name evidence="9" type="ORF">SAMN02982917_2984</name>
</gene>
<dbReference type="AlphaFoldDB" id="A0A1X7FLC9"/>
<keyword evidence="3 6" id="KW-0479">Metal-binding</keyword>
<dbReference type="GO" id="GO:0009055">
    <property type="term" value="F:electron transfer activity"/>
    <property type="evidence" value="ECO:0007669"/>
    <property type="project" value="InterPro"/>
</dbReference>
<evidence type="ECO:0000256" key="1">
    <source>
        <dbReference type="ARBA" id="ARBA00022448"/>
    </source>
</evidence>
<dbReference type="PANTHER" id="PTHR11961">
    <property type="entry name" value="CYTOCHROME C"/>
    <property type="match status" value="1"/>
</dbReference>
<keyword evidence="2 6" id="KW-0349">Heme</keyword>
<keyword evidence="4" id="KW-0249">Electron transport</keyword>
<evidence type="ECO:0000256" key="6">
    <source>
        <dbReference type="PROSITE-ProRule" id="PRU00433"/>
    </source>
</evidence>
<keyword evidence="7" id="KW-0732">Signal</keyword>
<evidence type="ECO:0000313" key="9">
    <source>
        <dbReference type="EMBL" id="SMF53547.1"/>
    </source>
</evidence>
<dbReference type="STRING" id="286727.SAMN02982917_2984"/>
<feature type="domain" description="Cytochrome c" evidence="8">
    <location>
        <begin position="28"/>
        <end position="128"/>
    </location>
</feature>
<accession>A0A1X7FLC9</accession>
<evidence type="ECO:0000256" key="2">
    <source>
        <dbReference type="ARBA" id="ARBA00022617"/>
    </source>
</evidence>
<dbReference type="RefSeq" id="WP_085086540.1">
    <property type="nucleotide sequence ID" value="NZ_FXAK01000005.1"/>
</dbReference>
<evidence type="ECO:0000256" key="3">
    <source>
        <dbReference type="ARBA" id="ARBA00022723"/>
    </source>
</evidence>
<dbReference type="Proteomes" id="UP000192936">
    <property type="component" value="Unassembled WGS sequence"/>
</dbReference>
<dbReference type="SUPFAM" id="SSF46626">
    <property type="entry name" value="Cytochrome c"/>
    <property type="match status" value="1"/>
</dbReference>
<feature type="signal peptide" evidence="7">
    <location>
        <begin position="1"/>
        <end position="30"/>
    </location>
</feature>
<name>A0A1X7FLC9_9PROT</name>
<dbReference type="OrthoDB" id="9805828at2"/>
<dbReference type="GO" id="GO:0020037">
    <property type="term" value="F:heme binding"/>
    <property type="evidence" value="ECO:0007669"/>
    <property type="project" value="InterPro"/>
</dbReference>
<dbReference type="PRINTS" id="PR00604">
    <property type="entry name" value="CYTCHRMECIAB"/>
</dbReference>
<protein>
    <submittedName>
        <fullName evidence="9">Cytochrome c</fullName>
    </submittedName>
</protein>
<dbReference type="InterPro" id="IPR036909">
    <property type="entry name" value="Cyt_c-like_dom_sf"/>
</dbReference>
<evidence type="ECO:0000256" key="7">
    <source>
        <dbReference type="SAM" id="SignalP"/>
    </source>
</evidence>
<dbReference type="InterPro" id="IPR002327">
    <property type="entry name" value="Cyt_c_1A/1B"/>
</dbReference>
<proteinExistence type="predicted"/>
<evidence type="ECO:0000259" key="8">
    <source>
        <dbReference type="PROSITE" id="PS51007"/>
    </source>
</evidence>
<dbReference type="EMBL" id="FXAK01000005">
    <property type="protein sequence ID" value="SMF53547.1"/>
    <property type="molecule type" value="Genomic_DNA"/>
</dbReference>
<evidence type="ECO:0000256" key="5">
    <source>
        <dbReference type="ARBA" id="ARBA00023004"/>
    </source>
</evidence>
<organism evidence="9 10">
    <name type="scientific">Azospirillum oryzae</name>
    <dbReference type="NCBI Taxonomy" id="286727"/>
    <lineage>
        <taxon>Bacteria</taxon>
        <taxon>Pseudomonadati</taxon>
        <taxon>Pseudomonadota</taxon>
        <taxon>Alphaproteobacteria</taxon>
        <taxon>Rhodospirillales</taxon>
        <taxon>Azospirillaceae</taxon>
        <taxon>Azospirillum</taxon>
    </lineage>
</organism>
<keyword evidence="5 6" id="KW-0408">Iron</keyword>
<dbReference type="Gene3D" id="1.10.760.10">
    <property type="entry name" value="Cytochrome c-like domain"/>
    <property type="match status" value="1"/>
</dbReference>
<dbReference type="GO" id="GO:0046872">
    <property type="term" value="F:metal ion binding"/>
    <property type="evidence" value="ECO:0007669"/>
    <property type="project" value="UniProtKB-KW"/>
</dbReference>